<dbReference type="GO" id="GO:0042626">
    <property type="term" value="F:ATPase-coupled transmembrane transporter activity"/>
    <property type="evidence" value="ECO:0007669"/>
    <property type="project" value="TreeGrafter"/>
</dbReference>
<evidence type="ECO:0000256" key="1">
    <source>
        <dbReference type="ARBA" id="ARBA00004141"/>
    </source>
</evidence>
<feature type="compositionally biased region" description="Gly residues" evidence="6">
    <location>
        <begin position="1"/>
        <end position="29"/>
    </location>
</feature>
<evidence type="ECO:0000256" key="6">
    <source>
        <dbReference type="SAM" id="MobiDB-lite"/>
    </source>
</evidence>
<keyword evidence="4" id="KW-0547">Nucleotide-binding</keyword>
<dbReference type="Gene3D" id="3.40.50.300">
    <property type="entry name" value="P-loop containing nucleotide triphosphate hydrolases"/>
    <property type="match status" value="1"/>
</dbReference>
<dbReference type="GO" id="GO:0016020">
    <property type="term" value="C:membrane"/>
    <property type="evidence" value="ECO:0007669"/>
    <property type="project" value="UniProtKB-SubCell"/>
</dbReference>
<organism evidence="8 9">
    <name type="scientific">Porphyra umbilicalis</name>
    <name type="common">Purple laver</name>
    <name type="synonym">Red alga</name>
    <dbReference type="NCBI Taxonomy" id="2786"/>
    <lineage>
        <taxon>Eukaryota</taxon>
        <taxon>Rhodophyta</taxon>
        <taxon>Bangiophyceae</taxon>
        <taxon>Bangiales</taxon>
        <taxon>Bangiaceae</taxon>
        <taxon>Porphyra</taxon>
    </lineage>
</organism>
<dbReference type="GO" id="GO:0005524">
    <property type="term" value="F:ATP binding"/>
    <property type="evidence" value="ECO:0007669"/>
    <property type="project" value="UniProtKB-KW"/>
</dbReference>
<keyword evidence="9" id="KW-1185">Reference proteome</keyword>
<feature type="compositionally biased region" description="Gly residues" evidence="6">
    <location>
        <begin position="66"/>
        <end position="77"/>
    </location>
</feature>
<feature type="region of interest" description="Disordered" evidence="6">
    <location>
        <begin position="1"/>
        <end position="135"/>
    </location>
</feature>
<gene>
    <name evidence="8" type="ORF">BU14_0022s0069</name>
</gene>
<feature type="compositionally biased region" description="Basic residues" evidence="6">
    <location>
        <begin position="105"/>
        <end position="117"/>
    </location>
</feature>
<keyword evidence="5" id="KW-0067">ATP-binding</keyword>
<proteinExistence type="inferred from homology"/>
<evidence type="ECO:0000313" key="8">
    <source>
        <dbReference type="EMBL" id="OSX81349.1"/>
    </source>
</evidence>
<dbReference type="PANTHER" id="PTHR24223:SF456">
    <property type="entry name" value="MULTIDRUG RESISTANCE-ASSOCIATED PROTEIN LETHAL(2)03659"/>
    <property type="match status" value="1"/>
</dbReference>
<evidence type="ECO:0000313" key="9">
    <source>
        <dbReference type="Proteomes" id="UP000218209"/>
    </source>
</evidence>
<dbReference type="EMBL" id="KV918763">
    <property type="protein sequence ID" value="OSX81349.1"/>
    <property type="molecule type" value="Genomic_DNA"/>
</dbReference>
<dbReference type="InterPro" id="IPR003593">
    <property type="entry name" value="AAA+_ATPase"/>
</dbReference>
<evidence type="ECO:0000256" key="2">
    <source>
        <dbReference type="ARBA" id="ARBA00009726"/>
    </source>
</evidence>
<evidence type="ECO:0000256" key="3">
    <source>
        <dbReference type="ARBA" id="ARBA00014334"/>
    </source>
</evidence>
<dbReference type="Proteomes" id="UP000218209">
    <property type="component" value="Unassembled WGS sequence"/>
</dbReference>
<dbReference type="InterPro" id="IPR003439">
    <property type="entry name" value="ABC_transporter-like_ATP-bd"/>
</dbReference>
<dbReference type="GO" id="GO:0016887">
    <property type="term" value="F:ATP hydrolysis activity"/>
    <property type="evidence" value="ECO:0007669"/>
    <property type="project" value="InterPro"/>
</dbReference>
<protein>
    <recommendedName>
        <fullName evidence="3">Probable ATP-dependent transporter ycf16</fullName>
    </recommendedName>
</protein>
<sequence>MGRSGGGAVGGGGCGARGGATGRAGGGKSDGAPPPPRRRRRRRRWRRPPAGTPPPGPPPRRRQHRWGGGGDRGGGRAGPCASRRRDAGVARSAAARGGGFERCVGRGRRRRRRRRADRRGPDPPATDGDRPLRQRHLVPPLPLLEQLSVRFEASTFTAIVGPVGSGKCTLLAALHGEPTPAPGAVTVGGCAAYIGQDPWVASEKVQANVLFRRPHEGAHYASALAAAVLFDDVAALPAGDATVLKEKGMTLSGGQVQRVVLARAIFANADVVLLDEPLSALDAAVGSAVVPRCFGASGAFQGRAVVLVSADAGALRAADRLLALGGGGARPVNQSHSPCSI</sequence>
<comment type="similarity">
    <text evidence="2">Belongs to the ABC transporter superfamily. ABCC family. Conjugate transporter (TC 3.A.1.208) subfamily.</text>
</comment>
<feature type="compositionally biased region" description="Basic residues" evidence="6">
    <location>
        <begin position="36"/>
        <end position="47"/>
    </location>
</feature>
<feature type="domain" description="ABC transporter" evidence="7">
    <location>
        <begin position="126"/>
        <end position="341"/>
    </location>
</feature>
<reference evidence="8 9" key="1">
    <citation type="submission" date="2017-03" db="EMBL/GenBank/DDBJ databases">
        <title>WGS assembly of Porphyra umbilicalis.</title>
        <authorList>
            <person name="Brawley S.H."/>
            <person name="Blouin N.A."/>
            <person name="Ficko-Blean E."/>
            <person name="Wheeler G.L."/>
            <person name="Lohr M."/>
            <person name="Goodson H.V."/>
            <person name="Jenkins J.W."/>
            <person name="Blaby-Haas C.E."/>
            <person name="Helliwell K.E."/>
            <person name="Chan C."/>
            <person name="Marriage T."/>
            <person name="Bhattacharya D."/>
            <person name="Klein A.S."/>
            <person name="Badis Y."/>
            <person name="Brodie J."/>
            <person name="Cao Y."/>
            <person name="Collen J."/>
            <person name="Dittami S.M."/>
            <person name="Gachon C.M."/>
            <person name="Green B.R."/>
            <person name="Karpowicz S."/>
            <person name="Kim J.W."/>
            <person name="Kudahl U."/>
            <person name="Lin S."/>
            <person name="Michel G."/>
            <person name="Mittag M."/>
            <person name="Olson B.J."/>
            <person name="Pangilinan J."/>
            <person name="Peng Y."/>
            <person name="Qiu H."/>
            <person name="Shu S."/>
            <person name="Singer J.T."/>
            <person name="Smith A.G."/>
            <person name="Sprecher B.N."/>
            <person name="Wagner V."/>
            <person name="Wang W."/>
            <person name="Wang Z.-Y."/>
            <person name="Yan J."/>
            <person name="Yarish C."/>
            <person name="Zoeuner-Riek S."/>
            <person name="Zhuang Y."/>
            <person name="Zou Y."/>
            <person name="Lindquist E.A."/>
            <person name="Grimwood J."/>
            <person name="Barry K."/>
            <person name="Rokhsar D.S."/>
            <person name="Schmutz J."/>
            <person name="Stiller J.W."/>
            <person name="Grossman A.R."/>
            <person name="Prochnik S.E."/>
        </authorList>
    </citation>
    <scope>NUCLEOTIDE SEQUENCE [LARGE SCALE GENOMIC DNA]</scope>
    <source>
        <strain evidence="8">4086291</strain>
    </source>
</reference>
<evidence type="ECO:0000256" key="5">
    <source>
        <dbReference type="ARBA" id="ARBA00022840"/>
    </source>
</evidence>
<dbReference type="Pfam" id="PF00005">
    <property type="entry name" value="ABC_tran"/>
    <property type="match status" value="1"/>
</dbReference>
<dbReference type="PANTHER" id="PTHR24223">
    <property type="entry name" value="ATP-BINDING CASSETTE SUB-FAMILY C"/>
    <property type="match status" value="1"/>
</dbReference>
<dbReference type="SMART" id="SM00382">
    <property type="entry name" value="AAA"/>
    <property type="match status" value="1"/>
</dbReference>
<dbReference type="OrthoDB" id="6500128at2759"/>
<dbReference type="AlphaFoldDB" id="A0A1X6PKH2"/>
<accession>A0A1X6PKH2</accession>
<dbReference type="PROSITE" id="PS50893">
    <property type="entry name" value="ABC_TRANSPORTER_2"/>
    <property type="match status" value="1"/>
</dbReference>
<dbReference type="InterPro" id="IPR050173">
    <property type="entry name" value="ABC_transporter_C-like"/>
</dbReference>
<evidence type="ECO:0000256" key="4">
    <source>
        <dbReference type="ARBA" id="ARBA00022741"/>
    </source>
</evidence>
<name>A0A1X6PKH2_PORUM</name>
<dbReference type="InterPro" id="IPR027417">
    <property type="entry name" value="P-loop_NTPase"/>
</dbReference>
<evidence type="ECO:0000259" key="7">
    <source>
        <dbReference type="PROSITE" id="PS50893"/>
    </source>
</evidence>
<comment type="subcellular location">
    <subcellularLocation>
        <location evidence="1">Membrane</location>
        <topology evidence="1">Multi-pass membrane protein</topology>
    </subcellularLocation>
</comment>
<dbReference type="SUPFAM" id="SSF52540">
    <property type="entry name" value="P-loop containing nucleoside triphosphate hydrolases"/>
    <property type="match status" value="1"/>
</dbReference>